<dbReference type="InterPro" id="IPR018062">
    <property type="entry name" value="HTH_AraC-typ_CS"/>
</dbReference>
<keyword evidence="1" id="KW-0805">Transcription regulation</keyword>
<feature type="transmembrane region" description="Helical" evidence="4">
    <location>
        <begin position="105"/>
        <end position="123"/>
    </location>
</feature>
<feature type="domain" description="HTH araC/xylS-type" evidence="5">
    <location>
        <begin position="249"/>
        <end position="351"/>
    </location>
</feature>
<name>A0A0E3AZ45_LEPBO</name>
<protein>
    <submittedName>
        <fullName evidence="6">DNA-binding helix-turn-helix protein</fullName>
    </submittedName>
</protein>
<dbReference type="InterPro" id="IPR009057">
    <property type="entry name" value="Homeodomain-like_sf"/>
</dbReference>
<evidence type="ECO:0000259" key="5">
    <source>
        <dbReference type="PROSITE" id="PS01124"/>
    </source>
</evidence>
<feature type="transmembrane region" description="Helical" evidence="4">
    <location>
        <begin position="69"/>
        <end position="93"/>
    </location>
</feature>
<dbReference type="PROSITE" id="PS01124">
    <property type="entry name" value="HTH_ARAC_FAMILY_2"/>
    <property type="match status" value="1"/>
</dbReference>
<evidence type="ECO:0000256" key="3">
    <source>
        <dbReference type="ARBA" id="ARBA00023163"/>
    </source>
</evidence>
<feature type="transmembrane region" description="Helical" evidence="4">
    <location>
        <begin position="135"/>
        <end position="157"/>
    </location>
</feature>
<gene>
    <name evidence="6" type="ORF">LBBP_04106</name>
</gene>
<keyword evidence="3" id="KW-0804">Transcription</keyword>
<dbReference type="AlphaFoldDB" id="A0A0E3AZ45"/>
<keyword evidence="4" id="KW-1133">Transmembrane helix</keyword>
<dbReference type="EMBL" id="CP012030">
    <property type="protein sequence ID" value="ALO28246.1"/>
    <property type="molecule type" value="Genomic_DNA"/>
</dbReference>
<sequence>MVNILDSVLNKEILLSIIRFGAGFALVLGIGSWIRAKKQIDYLTSSILILTAIFQFVDEFSLSMISQTWLRKSLFLIDIVALAASGTLVFLISTMSFKKYSKLPLIYYSNLLGPFILSLPIITFYEQEGSKELEFFLFAADLYVFVYFVIAIANVFIDKKYESSTVNFRKILTFVVLISLCIPLEILGIMFENKSLILLSSVHTTFTVIFYYFLTLIHPNLLDFFSLESGKNFVKRSLLHDVDITALEKKLVHIIKEERIYLDEDIRLPDVSEELGISVHQLSFFLNNHLGMNFNNYINRFRVEEAKSMLINDPSRSVVSVGIAVGFNSNSSFYKAFLKETGMSPKQFRETQTKVIHFQSSPSPTTDVPSETKLYL</sequence>
<dbReference type="InterPro" id="IPR018060">
    <property type="entry name" value="HTH_AraC"/>
</dbReference>
<dbReference type="Proteomes" id="UP000058857">
    <property type="component" value="Chromosome 2"/>
</dbReference>
<dbReference type="SMART" id="SM00342">
    <property type="entry name" value="HTH_ARAC"/>
    <property type="match status" value="1"/>
</dbReference>
<evidence type="ECO:0000313" key="6">
    <source>
        <dbReference type="EMBL" id="ALO28246.1"/>
    </source>
</evidence>
<evidence type="ECO:0000313" key="7">
    <source>
        <dbReference type="Proteomes" id="UP000058857"/>
    </source>
</evidence>
<dbReference type="Pfam" id="PF12833">
    <property type="entry name" value="HTH_18"/>
    <property type="match status" value="1"/>
</dbReference>
<keyword evidence="4" id="KW-0472">Membrane</keyword>
<keyword evidence="4" id="KW-0812">Transmembrane</keyword>
<evidence type="ECO:0000256" key="1">
    <source>
        <dbReference type="ARBA" id="ARBA00023015"/>
    </source>
</evidence>
<dbReference type="PATRIC" id="fig|280505.15.peg.3996"/>
<organism evidence="6">
    <name type="scientific">Leptospira borgpetersenii serovar Ballum</name>
    <dbReference type="NCBI Taxonomy" id="280505"/>
    <lineage>
        <taxon>Bacteria</taxon>
        <taxon>Pseudomonadati</taxon>
        <taxon>Spirochaetota</taxon>
        <taxon>Spirochaetia</taxon>
        <taxon>Leptospirales</taxon>
        <taxon>Leptospiraceae</taxon>
        <taxon>Leptospira</taxon>
    </lineage>
</organism>
<feature type="transmembrane region" description="Helical" evidence="4">
    <location>
        <begin position="13"/>
        <end position="33"/>
    </location>
</feature>
<proteinExistence type="predicted"/>
<feature type="transmembrane region" description="Helical" evidence="4">
    <location>
        <begin position="169"/>
        <end position="191"/>
    </location>
</feature>
<accession>A0A0E3AZ45</accession>
<dbReference type="RefSeq" id="WP_010706069.1">
    <property type="nucleotide sequence ID" value="NZ_CP012030.1"/>
</dbReference>
<dbReference type="PROSITE" id="PS00041">
    <property type="entry name" value="HTH_ARAC_FAMILY_1"/>
    <property type="match status" value="1"/>
</dbReference>
<feature type="transmembrane region" description="Helical" evidence="4">
    <location>
        <begin position="197"/>
        <end position="217"/>
    </location>
</feature>
<dbReference type="GO" id="GO:0003700">
    <property type="term" value="F:DNA-binding transcription factor activity"/>
    <property type="evidence" value="ECO:0007669"/>
    <property type="project" value="InterPro"/>
</dbReference>
<evidence type="ECO:0000256" key="2">
    <source>
        <dbReference type="ARBA" id="ARBA00023125"/>
    </source>
</evidence>
<dbReference type="GO" id="GO:0043565">
    <property type="term" value="F:sequence-specific DNA binding"/>
    <property type="evidence" value="ECO:0007669"/>
    <property type="project" value="InterPro"/>
</dbReference>
<dbReference type="SUPFAM" id="SSF46689">
    <property type="entry name" value="Homeodomain-like"/>
    <property type="match status" value="1"/>
</dbReference>
<dbReference type="PANTHER" id="PTHR43280:SF29">
    <property type="entry name" value="ARAC-FAMILY TRANSCRIPTIONAL REGULATOR"/>
    <property type="match status" value="1"/>
</dbReference>
<dbReference type="PANTHER" id="PTHR43280">
    <property type="entry name" value="ARAC-FAMILY TRANSCRIPTIONAL REGULATOR"/>
    <property type="match status" value="1"/>
</dbReference>
<dbReference type="Gene3D" id="1.10.10.60">
    <property type="entry name" value="Homeodomain-like"/>
    <property type="match status" value="2"/>
</dbReference>
<dbReference type="GeneID" id="61175678"/>
<evidence type="ECO:0000256" key="4">
    <source>
        <dbReference type="SAM" id="Phobius"/>
    </source>
</evidence>
<reference evidence="6 7" key="1">
    <citation type="journal article" date="2015" name="PLoS Negl. Trop. Dis.">
        <title>Distribution of Plasmids in Distinct Leptospira Pathogenic Species.</title>
        <authorList>
            <person name="Wang Y."/>
            <person name="Zhuang X."/>
            <person name="Zhong Y."/>
            <person name="Zhang C."/>
            <person name="Zhang Y."/>
            <person name="Zeng L."/>
            <person name="Zhu Y."/>
            <person name="He P."/>
            <person name="Dong K."/>
            <person name="Pal U."/>
            <person name="Guo X."/>
            <person name="Qin J."/>
        </authorList>
    </citation>
    <scope>NUCLEOTIDE SEQUENCE [LARGE SCALE GENOMIC DNA]</scope>
    <source>
        <strain evidence="6 7">56604</strain>
    </source>
</reference>
<keyword evidence="2 6" id="KW-0238">DNA-binding</keyword>